<comment type="caution">
    <text evidence="2">The sequence shown here is derived from an EMBL/GenBank/DDBJ whole genome shotgun (WGS) entry which is preliminary data.</text>
</comment>
<dbReference type="OrthoDB" id="193894at2"/>
<organism evidence="2 3">
    <name type="scientific">Actinocrispum wychmicini</name>
    <dbReference type="NCBI Taxonomy" id="1213861"/>
    <lineage>
        <taxon>Bacteria</taxon>
        <taxon>Bacillati</taxon>
        <taxon>Actinomycetota</taxon>
        <taxon>Actinomycetes</taxon>
        <taxon>Pseudonocardiales</taxon>
        <taxon>Pseudonocardiaceae</taxon>
        <taxon>Actinocrispum</taxon>
    </lineage>
</organism>
<protein>
    <submittedName>
        <fullName evidence="2">Uncharacterized protein</fullName>
    </submittedName>
</protein>
<name>A0A4R2J4H2_9PSEU</name>
<accession>A0A4R2J4H2</accession>
<keyword evidence="3" id="KW-1185">Reference proteome</keyword>
<evidence type="ECO:0000256" key="1">
    <source>
        <dbReference type="SAM" id="Coils"/>
    </source>
</evidence>
<keyword evidence="1" id="KW-0175">Coiled coil</keyword>
<dbReference type="EMBL" id="SLWS01000011">
    <property type="protein sequence ID" value="TCO53064.1"/>
    <property type="molecule type" value="Genomic_DNA"/>
</dbReference>
<dbReference type="AlphaFoldDB" id="A0A4R2J4H2"/>
<reference evidence="2 3" key="1">
    <citation type="submission" date="2019-03" db="EMBL/GenBank/DDBJ databases">
        <title>Genomic Encyclopedia of Type Strains, Phase IV (KMG-IV): sequencing the most valuable type-strain genomes for metagenomic binning, comparative biology and taxonomic classification.</title>
        <authorList>
            <person name="Goeker M."/>
        </authorList>
    </citation>
    <scope>NUCLEOTIDE SEQUENCE [LARGE SCALE GENOMIC DNA]</scope>
    <source>
        <strain evidence="2 3">DSM 45934</strain>
    </source>
</reference>
<dbReference type="Proteomes" id="UP000295680">
    <property type="component" value="Unassembled WGS sequence"/>
</dbReference>
<dbReference type="RefSeq" id="WP_132124076.1">
    <property type="nucleotide sequence ID" value="NZ_SLWS01000011.1"/>
</dbReference>
<gene>
    <name evidence="2" type="ORF">EV192_111261</name>
</gene>
<feature type="coiled-coil region" evidence="1">
    <location>
        <begin position="143"/>
        <end position="170"/>
    </location>
</feature>
<proteinExistence type="predicted"/>
<evidence type="ECO:0000313" key="3">
    <source>
        <dbReference type="Proteomes" id="UP000295680"/>
    </source>
</evidence>
<sequence length="179" mass="19694">MISLSRLTRRLAETPADFLADDVSVPAVVSDVLMSAGGQALDARSAMPFESSERNWQRLVLISCWLVADDDLIAAADAKRLYDFLTEVLLPLADLVDAPKFVADPDRREELTRLALRSLSLLPDGETAAQAADRLATVDSVRRQEVLRAAKEAEERAAAVRKAMEEQRAREAAARYSQV</sequence>
<evidence type="ECO:0000313" key="2">
    <source>
        <dbReference type="EMBL" id="TCO53064.1"/>
    </source>
</evidence>